<dbReference type="Proteomes" id="UP001303046">
    <property type="component" value="Unassembled WGS sequence"/>
</dbReference>
<reference evidence="2 3" key="1">
    <citation type="submission" date="2023-08" db="EMBL/GenBank/DDBJ databases">
        <title>A Necator americanus chromosomal reference genome.</title>
        <authorList>
            <person name="Ilik V."/>
            <person name="Petrzelkova K.J."/>
            <person name="Pardy F."/>
            <person name="Fuh T."/>
            <person name="Niatou-Singa F.S."/>
            <person name="Gouil Q."/>
            <person name="Baker L."/>
            <person name="Ritchie M.E."/>
            <person name="Jex A.R."/>
            <person name="Gazzola D."/>
            <person name="Li H."/>
            <person name="Toshio Fujiwara R."/>
            <person name="Zhan B."/>
            <person name="Aroian R.V."/>
            <person name="Pafco B."/>
            <person name="Schwarz E.M."/>
        </authorList>
    </citation>
    <scope>NUCLEOTIDE SEQUENCE [LARGE SCALE GENOMIC DNA]</scope>
    <source>
        <strain evidence="2 3">Aroian</strain>
        <tissue evidence="2">Whole animal</tissue>
    </source>
</reference>
<feature type="region of interest" description="Disordered" evidence="1">
    <location>
        <begin position="28"/>
        <end position="69"/>
    </location>
</feature>
<evidence type="ECO:0000313" key="3">
    <source>
        <dbReference type="Proteomes" id="UP001303046"/>
    </source>
</evidence>
<feature type="compositionally biased region" description="Polar residues" evidence="1">
    <location>
        <begin position="31"/>
        <end position="50"/>
    </location>
</feature>
<accession>A0ABR1DK53</accession>
<dbReference type="EMBL" id="JAVFWL010000004">
    <property type="protein sequence ID" value="KAK6750774.1"/>
    <property type="molecule type" value="Genomic_DNA"/>
</dbReference>
<protein>
    <submittedName>
        <fullName evidence="2">Uncharacterized protein</fullName>
    </submittedName>
</protein>
<evidence type="ECO:0000256" key="1">
    <source>
        <dbReference type="SAM" id="MobiDB-lite"/>
    </source>
</evidence>
<evidence type="ECO:0000313" key="2">
    <source>
        <dbReference type="EMBL" id="KAK6750774.1"/>
    </source>
</evidence>
<name>A0ABR1DK53_NECAM</name>
<gene>
    <name evidence="2" type="primary">Necator_chrIV.g15922</name>
    <name evidence="2" type="ORF">RB195_002627</name>
</gene>
<organism evidence="2 3">
    <name type="scientific">Necator americanus</name>
    <name type="common">Human hookworm</name>
    <dbReference type="NCBI Taxonomy" id="51031"/>
    <lineage>
        <taxon>Eukaryota</taxon>
        <taxon>Metazoa</taxon>
        <taxon>Ecdysozoa</taxon>
        <taxon>Nematoda</taxon>
        <taxon>Chromadorea</taxon>
        <taxon>Rhabditida</taxon>
        <taxon>Rhabditina</taxon>
        <taxon>Rhabditomorpha</taxon>
        <taxon>Strongyloidea</taxon>
        <taxon>Ancylostomatidae</taxon>
        <taxon>Bunostominae</taxon>
        <taxon>Necator</taxon>
    </lineage>
</organism>
<sequence length="69" mass="7446">MEEDRMGMRIQSETIEIEKDEKGLVGISIGDTGSRTAMHSGGSSSGTVSQAEKKFDTSDIPTSRNRKPS</sequence>
<keyword evidence="3" id="KW-1185">Reference proteome</keyword>
<proteinExistence type="predicted"/>
<comment type="caution">
    <text evidence="2">The sequence shown here is derived from an EMBL/GenBank/DDBJ whole genome shotgun (WGS) entry which is preliminary data.</text>
</comment>